<dbReference type="GO" id="GO:0004674">
    <property type="term" value="F:protein serine/threonine kinase activity"/>
    <property type="evidence" value="ECO:0007669"/>
    <property type="project" value="UniProtKB-KW"/>
</dbReference>
<dbReference type="InterPro" id="IPR017441">
    <property type="entry name" value="Protein_kinase_ATP_BS"/>
</dbReference>
<evidence type="ECO:0000256" key="2">
    <source>
        <dbReference type="ARBA" id="ARBA00012513"/>
    </source>
</evidence>
<evidence type="ECO:0000259" key="12">
    <source>
        <dbReference type="PROSITE" id="PS50011"/>
    </source>
</evidence>
<evidence type="ECO:0000256" key="8">
    <source>
        <dbReference type="ARBA" id="ARBA00047899"/>
    </source>
</evidence>
<feature type="region of interest" description="Disordered" evidence="11">
    <location>
        <begin position="1067"/>
        <end position="1091"/>
    </location>
</feature>
<evidence type="ECO:0000256" key="7">
    <source>
        <dbReference type="ARBA" id="ARBA00022840"/>
    </source>
</evidence>
<dbReference type="OrthoDB" id="248923at2759"/>
<comment type="catalytic activity">
    <reaction evidence="9">
        <text>L-seryl-[protein] + ATP = O-phospho-L-seryl-[protein] + ADP + H(+)</text>
        <dbReference type="Rhea" id="RHEA:17989"/>
        <dbReference type="Rhea" id="RHEA-COMP:9863"/>
        <dbReference type="Rhea" id="RHEA-COMP:11604"/>
        <dbReference type="ChEBI" id="CHEBI:15378"/>
        <dbReference type="ChEBI" id="CHEBI:29999"/>
        <dbReference type="ChEBI" id="CHEBI:30616"/>
        <dbReference type="ChEBI" id="CHEBI:83421"/>
        <dbReference type="ChEBI" id="CHEBI:456216"/>
        <dbReference type="EC" id="2.7.11.1"/>
    </reaction>
</comment>
<dbReference type="PANTHER" id="PTHR48012:SF10">
    <property type="entry name" value="FI20177P1"/>
    <property type="match status" value="1"/>
</dbReference>
<keyword evidence="3" id="KW-0723">Serine/threonine-protein kinase</keyword>
<comment type="catalytic activity">
    <reaction evidence="8">
        <text>L-threonyl-[protein] + ATP = O-phospho-L-threonyl-[protein] + ADP + H(+)</text>
        <dbReference type="Rhea" id="RHEA:46608"/>
        <dbReference type="Rhea" id="RHEA-COMP:11060"/>
        <dbReference type="Rhea" id="RHEA-COMP:11605"/>
        <dbReference type="ChEBI" id="CHEBI:15378"/>
        <dbReference type="ChEBI" id="CHEBI:30013"/>
        <dbReference type="ChEBI" id="CHEBI:30616"/>
        <dbReference type="ChEBI" id="CHEBI:61977"/>
        <dbReference type="ChEBI" id="CHEBI:456216"/>
        <dbReference type="EC" id="2.7.11.1"/>
    </reaction>
</comment>
<evidence type="ECO:0000256" key="6">
    <source>
        <dbReference type="ARBA" id="ARBA00022777"/>
    </source>
</evidence>
<gene>
    <name evidence="13" type="ORF">B0A55_00006</name>
</gene>
<keyword evidence="6" id="KW-0418">Kinase</keyword>
<evidence type="ECO:0000313" key="13">
    <source>
        <dbReference type="EMBL" id="TKA83768.1"/>
    </source>
</evidence>
<protein>
    <recommendedName>
        <fullName evidence="2">non-specific serine/threonine protein kinase</fullName>
        <ecNumber evidence="2">2.7.11.1</ecNumber>
    </recommendedName>
</protein>
<evidence type="ECO:0000256" key="5">
    <source>
        <dbReference type="ARBA" id="ARBA00022741"/>
    </source>
</evidence>
<dbReference type="GO" id="GO:0005524">
    <property type="term" value="F:ATP binding"/>
    <property type="evidence" value="ECO:0007669"/>
    <property type="project" value="UniProtKB-UniRule"/>
</dbReference>
<dbReference type="InterPro" id="IPR000719">
    <property type="entry name" value="Prot_kinase_dom"/>
</dbReference>
<dbReference type="PANTHER" id="PTHR48012">
    <property type="entry name" value="STERILE20-LIKE KINASE, ISOFORM B-RELATED"/>
    <property type="match status" value="1"/>
</dbReference>
<dbReference type="Pfam" id="PF00069">
    <property type="entry name" value="Pkinase"/>
    <property type="match status" value="1"/>
</dbReference>
<dbReference type="SMART" id="SM00220">
    <property type="entry name" value="S_TKc"/>
    <property type="match status" value="1"/>
</dbReference>
<feature type="region of interest" description="Disordered" evidence="11">
    <location>
        <begin position="874"/>
        <end position="907"/>
    </location>
</feature>
<evidence type="ECO:0000256" key="4">
    <source>
        <dbReference type="ARBA" id="ARBA00022679"/>
    </source>
</evidence>
<evidence type="ECO:0000313" key="14">
    <source>
        <dbReference type="Proteomes" id="UP000309340"/>
    </source>
</evidence>
<feature type="region of interest" description="Disordered" evidence="11">
    <location>
        <begin position="1"/>
        <end position="62"/>
    </location>
</feature>
<feature type="binding site" evidence="10">
    <location>
        <position position="256"/>
    </location>
    <ligand>
        <name>ATP</name>
        <dbReference type="ChEBI" id="CHEBI:30616"/>
    </ligand>
</feature>
<keyword evidence="14" id="KW-1185">Reference proteome</keyword>
<evidence type="ECO:0000256" key="11">
    <source>
        <dbReference type="SAM" id="MobiDB-lite"/>
    </source>
</evidence>
<proteinExistence type="inferred from homology"/>
<feature type="compositionally biased region" description="Polar residues" evidence="11">
    <location>
        <begin position="1070"/>
        <end position="1083"/>
    </location>
</feature>
<dbReference type="InterPro" id="IPR011009">
    <property type="entry name" value="Kinase-like_dom_sf"/>
</dbReference>
<keyword evidence="7 10" id="KW-0067">ATP-binding</keyword>
<comment type="similarity">
    <text evidence="1">Belongs to the protein kinase superfamily. STE Ser/Thr protein kinase family. STE20 subfamily.</text>
</comment>
<evidence type="ECO:0000256" key="3">
    <source>
        <dbReference type="ARBA" id="ARBA00022527"/>
    </source>
</evidence>
<dbReference type="PROSITE" id="PS50011">
    <property type="entry name" value="PROTEIN_KINASE_DOM"/>
    <property type="match status" value="1"/>
</dbReference>
<dbReference type="Gene3D" id="1.10.510.10">
    <property type="entry name" value="Transferase(Phosphotransferase) domain 1"/>
    <property type="match status" value="1"/>
</dbReference>
<dbReference type="EMBL" id="NAJQ01000003">
    <property type="protein sequence ID" value="TKA83768.1"/>
    <property type="molecule type" value="Genomic_DNA"/>
</dbReference>
<dbReference type="InterPro" id="IPR050629">
    <property type="entry name" value="STE20/SPS1-PAK"/>
</dbReference>
<sequence>MSRDYAKQKRKASSKSGSFSDEPTSPTDSLPLLRWTTTTSTTNPTPSLPSTPSQSFSPRFSYESYDEAGEADLLPTVSQLNSPPPSQQLSRRNSSFSEKLLNRLLDPSLRREHFRSRPRVKNAGVLEKEHTSKLTKFWDLVYGKDDNVPLPSIAEHPVPQPPSPASTSFGEKLKRVFRNPIIKMDATKFAPAPFEGPNRQRQIQDARDMYQAVVRNAERSNTEVPPYDFLELIGKGGYGRVYKCKKRGTGTLVAVKIINIDDADFQEHVLDKDNTISSFQKEVAILQQLKDNNAKNINLIHDAFDMHNQLWIVSDYCTGGSLRTLMRANPRKGFEDHYIIPVARELAVAVKSVHDIGVIHRDIKCANVYVNEEGDIQLGDFGIVGDVDDGSSKRRTIVGTPHYLPLEMHTSRSHLTDEAYGTEIDIWSFGITVYEMATGLPPYTNVPPDRLAEATANAPRLEGGEYSDGLRDFVAFCLNGNPKERPSAAEVLKHPYIANTEQKYPTRGLVKLIERYAVWEYGGGQRQSLFFAGGAAAPVVPKEVTKPADDDDALDWNFSTSDTFNADFGKRYSQMVAIHDLAESQFEAPAGAGLPPIVTKDLSRFEEVEQHFKELSANRGERSLDRLFNPDEAPYELHTPVDDNDSAEPLSDLPLRNMAGPAAMRESLIDLDDAADLDLAAPTFNFDFGDMPTLKARTSRQGGREDAGEDEFDYDANKSDERRATMEWTFPSVAAAAEKKRTTMDWTFQTAVPAEPDEPEVPMNLPPAGSDGLAPGFRPTLKHTTTVPGGQFGDFIHPAQALLPTSSSPVRDSVGSMIDLDMGLADPTEISRPSTAHSFAGSAMTDMTSGNPFDLEDDPEQNELDRNRFSYHKQWQSEGGHTNRRSYKHMPMHSRGSSLTSTDSELDRISREPDMGDIFDYDYTHKMSSDPMRTQVALQLPDEDTTMNHWPNFGTDSGLDESPRYTATYAPRPSDPDYPLQQSLRTTNGLASHPTSVPRAEGNASSRTPQRELDFPDPVVPHPDALLENADPQVVVAELDRLLEDLGVGLRATAKALQLHGGWFGEEVGSSETDSGIESSAAPTTGDEDGF</sequence>
<accession>A0A4U0Y5B2</accession>
<comment type="caution">
    <text evidence="13">The sequence shown here is derived from an EMBL/GenBank/DDBJ whole genome shotgun (WGS) entry which is preliminary data.</text>
</comment>
<dbReference type="AlphaFoldDB" id="A0A4U0Y5B2"/>
<feature type="compositionally biased region" description="Basic residues" evidence="11">
    <location>
        <begin position="882"/>
        <end position="892"/>
    </location>
</feature>
<feature type="compositionally biased region" description="Polar residues" evidence="11">
    <location>
        <begin position="14"/>
        <end position="28"/>
    </location>
</feature>
<dbReference type="PROSITE" id="PS00107">
    <property type="entry name" value="PROTEIN_KINASE_ATP"/>
    <property type="match status" value="1"/>
</dbReference>
<keyword evidence="4" id="KW-0808">Transferase</keyword>
<dbReference type="Proteomes" id="UP000309340">
    <property type="component" value="Unassembled WGS sequence"/>
</dbReference>
<dbReference type="STRING" id="329884.A0A4U0Y5B2"/>
<dbReference type="InterPro" id="IPR008271">
    <property type="entry name" value="Ser/Thr_kinase_AS"/>
</dbReference>
<feature type="compositionally biased region" description="Polar residues" evidence="11">
    <location>
        <begin position="980"/>
        <end position="995"/>
    </location>
</feature>
<evidence type="ECO:0000256" key="9">
    <source>
        <dbReference type="ARBA" id="ARBA00048679"/>
    </source>
</evidence>
<feature type="region of interest" description="Disordered" evidence="11">
    <location>
        <begin position="696"/>
        <end position="718"/>
    </location>
</feature>
<feature type="domain" description="Protein kinase" evidence="12">
    <location>
        <begin position="227"/>
        <end position="497"/>
    </location>
</feature>
<feature type="compositionally biased region" description="Low complexity" evidence="11">
    <location>
        <begin position="29"/>
        <end position="58"/>
    </location>
</feature>
<name>A0A4U0Y5B2_9PEZI</name>
<dbReference type="GO" id="GO:0005737">
    <property type="term" value="C:cytoplasm"/>
    <property type="evidence" value="ECO:0007669"/>
    <property type="project" value="TreeGrafter"/>
</dbReference>
<evidence type="ECO:0000256" key="1">
    <source>
        <dbReference type="ARBA" id="ARBA00008874"/>
    </source>
</evidence>
<reference evidence="13 14" key="1">
    <citation type="submission" date="2017-03" db="EMBL/GenBank/DDBJ databases">
        <title>Genomes of endolithic fungi from Antarctica.</title>
        <authorList>
            <person name="Coleine C."/>
            <person name="Masonjones S."/>
            <person name="Stajich J.E."/>
        </authorList>
    </citation>
    <scope>NUCLEOTIDE SEQUENCE [LARGE SCALE GENOMIC DNA]</scope>
    <source>
        <strain evidence="13 14">CCFEE 5184</strain>
    </source>
</reference>
<dbReference type="PROSITE" id="PS00108">
    <property type="entry name" value="PROTEIN_KINASE_ST"/>
    <property type="match status" value="1"/>
</dbReference>
<organism evidence="13 14">
    <name type="scientific">Friedmanniomyces simplex</name>
    <dbReference type="NCBI Taxonomy" id="329884"/>
    <lineage>
        <taxon>Eukaryota</taxon>
        <taxon>Fungi</taxon>
        <taxon>Dikarya</taxon>
        <taxon>Ascomycota</taxon>
        <taxon>Pezizomycotina</taxon>
        <taxon>Dothideomycetes</taxon>
        <taxon>Dothideomycetidae</taxon>
        <taxon>Mycosphaerellales</taxon>
        <taxon>Teratosphaeriaceae</taxon>
        <taxon>Friedmanniomyces</taxon>
    </lineage>
</organism>
<dbReference type="SUPFAM" id="SSF56112">
    <property type="entry name" value="Protein kinase-like (PK-like)"/>
    <property type="match status" value="1"/>
</dbReference>
<keyword evidence="5 10" id="KW-0547">Nucleotide-binding</keyword>
<feature type="region of interest" description="Disordered" evidence="11">
    <location>
        <begin position="944"/>
        <end position="1013"/>
    </location>
</feature>
<evidence type="ECO:0000256" key="10">
    <source>
        <dbReference type="PROSITE-ProRule" id="PRU10141"/>
    </source>
</evidence>
<dbReference type="EC" id="2.7.11.1" evidence="2"/>